<proteinExistence type="predicted"/>
<comment type="caution">
    <text evidence="1">The sequence shown here is derived from an EMBL/GenBank/DDBJ whole genome shotgun (WGS) entry which is preliminary data.</text>
</comment>
<sequence length="118" mass="13382">MGAWGTGLFDDDTTCDVKDQFIEYLDEGNSAEEATKLVLEEYLDEFDIDEDLEEMSLVFIGLAAIQLEKGCIQDEVRSNAIALIEHGADLELWEEAGEEDYDERKKVLNTLKQQLINC</sequence>
<name>A0A1S9T407_BACCE</name>
<evidence type="ECO:0000313" key="1">
    <source>
        <dbReference type="EMBL" id="OOR04725.1"/>
    </source>
</evidence>
<protein>
    <submittedName>
        <fullName evidence="1">MarR family transcriptional regulator</fullName>
    </submittedName>
</protein>
<dbReference type="RefSeq" id="WP_063217504.1">
    <property type="nucleotide sequence ID" value="NZ_MUAJ01000096.1"/>
</dbReference>
<dbReference type="AlphaFoldDB" id="A0A1S9T407"/>
<dbReference type="EMBL" id="MUAJ01000096">
    <property type="protein sequence ID" value="OOR04725.1"/>
    <property type="molecule type" value="Genomic_DNA"/>
</dbReference>
<evidence type="ECO:0000313" key="2">
    <source>
        <dbReference type="Proteomes" id="UP000190906"/>
    </source>
</evidence>
<gene>
    <name evidence="1" type="ORF">BW897_31865</name>
</gene>
<dbReference type="Proteomes" id="UP000190906">
    <property type="component" value="Unassembled WGS sequence"/>
</dbReference>
<reference evidence="1 2" key="1">
    <citation type="submission" date="2017-01" db="EMBL/GenBank/DDBJ databases">
        <title>Bacillus cereus isolates.</title>
        <authorList>
            <person name="Beno S.M."/>
        </authorList>
    </citation>
    <scope>NUCLEOTIDE SEQUENCE [LARGE SCALE GENOMIC DNA]</scope>
    <source>
        <strain evidence="1 2">FSL H8-0485</strain>
    </source>
</reference>
<organism evidence="1 2">
    <name type="scientific">Bacillus cereus</name>
    <dbReference type="NCBI Taxonomy" id="1396"/>
    <lineage>
        <taxon>Bacteria</taxon>
        <taxon>Bacillati</taxon>
        <taxon>Bacillota</taxon>
        <taxon>Bacilli</taxon>
        <taxon>Bacillales</taxon>
        <taxon>Bacillaceae</taxon>
        <taxon>Bacillus</taxon>
        <taxon>Bacillus cereus group</taxon>
    </lineage>
</organism>
<accession>A0A1S9T407</accession>